<evidence type="ECO:0000313" key="2">
    <source>
        <dbReference type="EMBL" id="MBB4702561.1"/>
    </source>
</evidence>
<dbReference type="RefSeq" id="WP_184882423.1">
    <property type="nucleotide sequence ID" value="NZ_BOOV01000033.1"/>
</dbReference>
<accession>A0A7W7DBI9</accession>
<protein>
    <submittedName>
        <fullName evidence="2">Uncharacterized protein</fullName>
    </submittedName>
</protein>
<reference evidence="2 3" key="1">
    <citation type="submission" date="2020-08" db="EMBL/GenBank/DDBJ databases">
        <title>Sequencing the genomes of 1000 actinobacteria strains.</title>
        <authorList>
            <person name="Klenk H.-P."/>
        </authorList>
    </citation>
    <scope>NUCLEOTIDE SEQUENCE [LARGE SCALE GENOMIC DNA]</scope>
    <source>
        <strain evidence="2 3">DSM 45784</strain>
    </source>
</reference>
<keyword evidence="3" id="KW-1185">Reference proteome</keyword>
<sequence>MSIADFADDGDYSNLSPAQRAALQAVGKHVAQAIQPSVQAVMGQIGRQLAEVNEQAVKSLAQAIGSSEMFRQIREIGEALQKTRLAMPDLGQLGRAGTAFAKLGPAGPDYAKFGPALPVPPPLDLPDLTGAYRLMTQNPGPPPEARSFVEVVNQADADVIGKAAEEILTTPELRQAIEEVVDELPAETEEQAVSLGWALCLAVFWGMTIPIPYAVALDSKVHPILDSAMTSLALAVAVTGLYLAYGRSSKD</sequence>
<proteinExistence type="predicted"/>
<gene>
    <name evidence="2" type="ORF">BJ982_004105</name>
</gene>
<keyword evidence="1" id="KW-0472">Membrane</keyword>
<keyword evidence="1" id="KW-1133">Transmembrane helix</keyword>
<dbReference type="EMBL" id="JACHND010000001">
    <property type="protein sequence ID" value="MBB4702561.1"/>
    <property type="molecule type" value="Genomic_DNA"/>
</dbReference>
<dbReference type="AlphaFoldDB" id="A0A7W7DBI9"/>
<keyword evidence="1" id="KW-0812">Transmembrane</keyword>
<feature type="transmembrane region" description="Helical" evidence="1">
    <location>
        <begin position="195"/>
        <end position="216"/>
    </location>
</feature>
<evidence type="ECO:0000256" key="1">
    <source>
        <dbReference type="SAM" id="Phobius"/>
    </source>
</evidence>
<dbReference type="Proteomes" id="UP000542210">
    <property type="component" value="Unassembled WGS sequence"/>
</dbReference>
<comment type="caution">
    <text evidence="2">The sequence shown here is derived from an EMBL/GenBank/DDBJ whole genome shotgun (WGS) entry which is preliminary data.</text>
</comment>
<evidence type="ECO:0000313" key="3">
    <source>
        <dbReference type="Proteomes" id="UP000542210"/>
    </source>
</evidence>
<name>A0A7W7DBI9_9ACTN</name>
<feature type="transmembrane region" description="Helical" evidence="1">
    <location>
        <begin position="228"/>
        <end position="245"/>
    </location>
</feature>
<organism evidence="2 3">
    <name type="scientific">Sphaerisporangium siamense</name>
    <dbReference type="NCBI Taxonomy" id="795645"/>
    <lineage>
        <taxon>Bacteria</taxon>
        <taxon>Bacillati</taxon>
        <taxon>Actinomycetota</taxon>
        <taxon>Actinomycetes</taxon>
        <taxon>Streptosporangiales</taxon>
        <taxon>Streptosporangiaceae</taxon>
        <taxon>Sphaerisporangium</taxon>
    </lineage>
</organism>